<evidence type="ECO:0000313" key="2">
    <source>
        <dbReference type="EMBL" id="MCF2531315.1"/>
    </source>
</evidence>
<sequence>MGTDLATPSAAAALAEKMLPPLGDRWAHVQAVAAKAEAIAVVVPEADRNLLVASAWLHDIGYAPEIRHTGFHPLDGARFGATQGASRRLCCLIAHHSGAVYEAEQRNLATDLADYEREDGPVLDALIYSDMTTGPQGQSLPFEARIDEILVRYSAGDPVHTAITNARPYLRAAVQRTESRLTDVGLSPAF</sequence>
<accession>A0AA41U314</accession>
<dbReference type="Gene3D" id="1.10.3210.10">
    <property type="entry name" value="Hypothetical protein af1432"/>
    <property type="match status" value="1"/>
</dbReference>
<dbReference type="SUPFAM" id="SSF109604">
    <property type="entry name" value="HD-domain/PDEase-like"/>
    <property type="match status" value="1"/>
</dbReference>
<protein>
    <submittedName>
        <fullName evidence="2">HD domain-containing protein</fullName>
    </submittedName>
</protein>
<keyword evidence="3" id="KW-1185">Reference proteome</keyword>
<dbReference type="RefSeq" id="WP_235055982.1">
    <property type="nucleotide sequence ID" value="NZ_JAKFHA010000023.1"/>
</dbReference>
<organism evidence="2 3">
    <name type="scientific">Yinghuangia soli</name>
    <dbReference type="NCBI Taxonomy" id="2908204"/>
    <lineage>
        <taxon>Bacteria</taxon>
        <taxon>Bacillati</taxon>
        <taxon>Actinomycetota</taxon>
        <taxon>Actinomycetes</taxon>
        <taxon>Kitasatosporales</taxon>
        <taxon>Streptomycetaceae</taxon>
        <taxon>Yinghuangia</taxon>
    </lineage>
</organism>
<reference evidence="2" key="1">
    <citation type="submission" date="2022-01" db="EMBL/GenBank/DDBJ databases">
        <title>Genome-Based Taxonomic Classification of the Phylum Actinobacteria.</title>
        <authorList>
            <person name="Gao Y."/>
        </authorList>
    </citation>
    <scope>NUCLEOTIDE SEQUENCE</scope>
    <source>
        <strain evidence="2">KLBMP 8922</strain>
    </source>
</reference>
<name>A0AA41U314_9ACTN</name>
<evidence type="ECO:0000313" key="3">
    <source>
        <dbReference type="Proteomes" id="UP001165378"/>
    </source>
</evidence>
<feature type="domain" description="HD" evidence="1">
    <location>
        <begin position="25"/>
        <end position="114"/>
    </location>
</feature>
<evidence type="ECO:0000259" key="1">
    <source>
        <dbReference type="Pfam" id="PF01966"/>
    </source>
</evidence>
<gene>
    <name evidence="2" type="ORF">LZ495_29415</name>
</gene>
<dbReference type="EMBL" id="JAKFHA010000023">
    <property type="protein sequence ID" value="MCF2531315.1"/>
    <property type="molecule type" value="Genomic_DNA"/>
</dbReference>
<dbReference type="InterPro" id="IPR006674">
    <property type="entry name" value="HD_domain"/>
</dbReference>
<dbReference type="Pfam" id="PF01966">
    <property type="entry name" value="HD"/>
    <property type="match status" value="1"/>
</dbReference>
<dbReference type="AlphaFoldDB" id="A0AA41U314"/>
<comment type="caution">
    <text evidence="2">The sequence shown here is derived from an EMBL/GenBank/DDBJ whole genome shotgun (WGS) entry which is preliminary data.</text>
</comment>
<dbReference type="Proteomes" id="UP001165378">
    <property type="component" value="Unassembled WGS sequence"/>
</dbReference>
<proteinExistence type="predicted"/>